<evidence type="ECO:0000313" key="2">
    <source>
        <dbReference type="Proteomes" id="UP001338125"/>
    </source>
</evidence>
<dbReference type="Proteomes" id="UP001338125">
    <property type="component" value="Unassembled WGS sequence"/>
</dbReference>
<reference evidence="1 2" key="1">
    <citation type="submission" date="2024-01" db="EMBL/GenBank/DDBJ databases">
        <title>Complete genome of Cladobotryum mycophilum ATHUM6906.</title>
        <authorList>
            <person name="Christinaki A.C."/>
            <person name="Myridakis A.I."/>
            <person name="Kouvelis V.N."/>
        </authorList>
    </citation>
    <scope>NUCLEOTIDE SEQUENCE [LARGE SCALE GENOMIC DNA]</scope>
    <source>
        <strain evidence="1 2">ATHUM6906</strain>
    </source>
</reference>
<name>A0ABR0SRX6_9HYPO</name>
<sequence length="107" mass="12080">MTWWPSDTSDEPNLTFKYVSIADLSLTCFSAYDYVTTAINSGVLNLKYIEAMARSPLYQQKVEMDGEATFAGQHRTLKDQLNLPYLACSSEPAKSFDVARSFSEFSR</sequence>
<gene>
    <name evidence="1" type="ORF">PT974_03306</name>
</gene>
<organism evidence="1 2">
    <name type="scientific">Cladobotryum mycophilum</name>
    <dbReference type="NCBI Taxonomy" id="491253"/>
    <lineage>
        <taxon>Eukaryota</taxon>
        <taxon>Fungi</taxon>
        <taxon>Dikarya</taxon>
        <taxon>Ascomycota</taxon>
        <taxon>Pezizomycotina</taxon>
        <taxon>Sordariomycetes</taxon>
        <taxon>Hypocreomycetidae</taxon>
        <taxon>Hypocreales</taxon>
        <taxon>Hypocreaceae</taxon>
        <taxon>Cladobotryum</taxon>
    </lineage>
</organism>
<comment type="caution">
    <text evidence="1">The sequence shown here is derived from an EMBL/GenBank/DDBJ whole genome shotgun (WGS) entry which is preliminary data.</text>
</comment>
<proteinExistence type="predicted"/>
<dbReference type="EMBL" id="JAVFKD010000004">
    <property type="protein sequence ID" value="KAK5994917.1"/>
    <property type="molecule type" value="Genomic_DNA"/>
</dbReference>
<protein>
    <submittedName>
        <fullName evidence="1">Uncharacterized protein</fullName>
    </submittedName>
</protein>
<accession>A0ABR0SRX6</accession>
<keyword evidence="2" id="KW-1185">Reference proteome</keyword>
<evidence type="ECO:0000313" key="1">
    <source>
        <dbReference type="EMBL" id="KAK5994917.1"/>
    </source>
</evidence>